<dbReference type="EMBL" id="LGRB01000010">
    <property type="protein sequence ID" value="OCT50100.1"/>
    <property type="molecule type" value="Genomic_DNA"/>
</dbReference>
<comment type="caution">
    <text evidence="2">The sequence shown here is derived from an EMBL/GenBank/DDBJ whole genome shotgun (WGS) entry which is preliminary data.</text>
</comment>
<dbReference type="VEuPathDB" id="FungiDB:CLCR_07815"/>
<evidence type="ECO:0000313" key="3">
    <source>
        <dbReference type="Proteomes" id="UP000094526"/>
    </source>
</evidence>
<evidence type="ECO:0000256" key="1">
    <source>
        <dbReference type="SAM" id="MobiDB-lite"/>
    </source>
</evidence>
<gene>
    <name evidence="2" type="ORF">CLCR_07815</name>
</gene>
<dbReference type="AlphaFoldDB" id="A0A1C1CNM8"/>
<proteinExistence type="predicted"/>
<protein>
    <submittedName>
        <fullName evidence="2">Uncharacterized protein</fullName>
    </submittedName>
</protein>
<name>A0A1C1CNM8_9EURO</name>
<reference evidence="3" key="1">
    <citation type="submission" date="2015-07" db="EMBL/GenBank/DDBJ databases">
        <authorList>
            <person name="Teixeira M.M."/>
            <person name="Souza R.C."/>
            <person name="Almeida L.G."/>
            <person name="Vicente V.A."/>
            <person name="de Hoog S."/>
            <person name="Bocca A.L."/>
            <person name="de Almeida S.R."/>
            <person name="Vasconcelos A.T."/>
            <person name="Felipe M.S."/>
        </authorList>
    </citation>
    <scope>NUCLEOTIDE SEQUENCE [LARGE SCALE GENOMIC DNA]</scope>
    <source>
        <strain evidence="3">KSF</strain>
    </source>
</reference>
<sequence>MAFIPPSNLQLSSIYLMSNLTAVQRSDPAKPTRAQKGAKSDSSAWSFSRETLEVTKPVASPPGATPNTVASPAWRYAHSKMQFPHP</sequence>
<keyword evidence="3" id="KW-1185">Reference proteome</keyword>
<evidence type="ECO:0000313" key="2">
    <source>
        <dbReference type="EMBL" id="OCT50100.1"/>
    </source>
</evidence>
<dbReference type="Proteomes" id="UP000094526">
    <property type="component" value="Unassembled WGS sequence"/>
</dbReference>
<feature type="region of interest" description="Disordered" evidence="1">
    <location>
        <begin position="24"/>
        <end position="47"/>
    </location>
</feature>
<organism evidence="2 3">
    <name type="scientific">Cladophialophora carrionii</name>
    <dbReference type="NCBI Taxonomy" id="86049"/>
    <lineage>
        <taxon>Eukaryota</taxon>
        <taxon>Fungi</taxon>
        <taxon>Dikarya</taxon>
        <taxon>Ascomycota</taxon>
        <taxon>Pezizomycotina</taxon>
        <taxon>Eurotiomycetes</taxon>
        <taxon>Chaetothyriomycetidae</taxon>
        <taxon>Chaetothyriales</taxon>
        <taxon>Herpotrichiellaceae</taxon>
        <taxon>Cladophialophora</taxon>
    </lineage>
</organism>
<accession>A0A1C1CNM8</accession>